<evidence type="ECO:0000256" key="19">
    <source>
        <dbReference type="SAM" id="SignalP"/>
    </source>
</evidence>
<comment type="similarity">
    <text evidence="3">Belongs to the DNase II family.</text>
</comment>
<keyword evidence="8 19" id="KW-0732">Signal</keyword>
<dbReference type="GO" id="GO:0005764">
    <property type="term" value="C:lysosome"/>
    <property type="evidence" value="ECO:0007669"/>
    <property type="project" value="UniProtKB-SubCell"/>
</dbReference>
<dbReference type="Proteomes" id="UP000694569">
    <property type="component" value="Unplaced"/>
</dbReference>
<sequence length="371" mass="41021">MVTCLPPLFSGCQAQEGSDILKMLLWLLASLFIKTSSAAISCFGDDGQPVDWFIVYKLPKLPDQESSAGMKYMYQDGASGGWVPGKSIINDTESAVGKTVNQLYGRENTEDVAYVLYNDQPPPPETSNFIRGHTKGFVLLDKTQGFWLVHSTPHFPPPADQKYGWPTSGLHNGQSFLCVTYPYNQFKDVGTQLMYNTITPYSTNIPDVFSSDLPNLKAAAEEKPVDTPPWNSQVALTSVGGKTFTSFSKNANFGDDLYSGWIAPTLKSDLYVQFWLNSRGILPSNCSQTCHTFNIMSIGFNQSLNFSSHLDHSKWCVTGSATPGWTCIGDMNRNLGEMHRGGGTVCLKDTTIWKSFSALVSDYKQNWSTRP</sequence>
<dbReference type="OrthoDB" id="10261598at2759"/>
<evidence type="ECO:0000313" key="21">
    <source>
        <dbReference type="Proteomes" id="UP000694569"/>
    </source>
</evidence>
<evidence type="ECO:0000256" key="5">
    <source>
        <dbReference type="ARBA" id="ARBA00022473"/>
    </source>
</evidence>
<evidence type="ECO:0000256" key="14">
    <source>
        <dbReference type="ARBA" id="ARBA00039868"/>
    </source>
</evidence>
<protein>
    <recommendedName>
        <fullName evidence="14">Deoxyribonuclease-2-alpha</fullName>
        <ecNumber evidence="4">3.1.22.1</ecNumber>
    </recommendedName>
    <alternativeName>
        <fullName evidence="15">Acid DNase</fullName>
    </alternativeName>
    <alternativeName>
        <fullName evidence="17">Deoxyribonuclease II alpha</fullName>
    </alternativeName>
    <alternativeName>
        <fullName evidence="16">Lysosomal DNase II</fullName>
    </alternativeName>
</protein>
<keyword evidence="12" id="KW-0325">Glycoprotein</keyword>
<evidence type="ECO:0000256" key="7">
    <source>
        <dbReference type="ARBA" id="ARBA00022722"/>
    </source>
</evidence>
<evidence type="ECO:0000256" key="17">
    <source>
        <dbReference type="ARBA" id="ARBA00043033"/>
    </source>
</evidence>
<keyword evidence="5" id="KW-0217">Developmental protein</keyword>
<evidence type="ECO:0000256" key="15">
    <source>
        <dbReference type="ARBA" id="ARBA00041393"/>
    </source>
</evidence>
<organism evidence="20 21">
    <name type="scientific">Leptobrachium leishanense</name>
    <name type="common">Leishan spiny toad</name>
    <dbReference type="NCBI Taxonomy" id="445787"/>
    <lineage>
        <taxon>Eukaryota</taxon>
        <taxon>Metazoa</taxon>
        <taxon>Chordata</taxon>
        <taxon>Craniata</taxon>
        <taxon>Vertebrata</taxon>
        <taxon>Euteleostomi</taxon>
        <taxon>Amphibia</taxon>
        <taxon>Batrachia</taxon>
        <taxon>Anura</taxon>
        <taxon>Pelobatoidea</taxon>
        <taxon>Megophryidae</taxon>
        <taxon>Leptobrachium</taxon>
    </lineage>
</organism>
<dbReference type="GO" id="GO:0004531">
    <property type="term" value="F:deoxyribonuclease II activity"/>
    <property type="evidence" value="ECO:0007669"/>
    <property type="project" value="UniProtKB-EC"/>
</dbReference>
<evidence type="ECO:0000256" key="4">
    <source>
        <dbReference type="ARBA" id="ARBA00012036"/>
    </source>
</evidence>
<comment type="subcellular location">
    <subcellularLocation>
        <location evidence="2">Lysosome</location>
    </subcellularLocation>
</comment>
<reference evidence="20" key="1">
    <citation type="submission" date="2025-08" db="UniProtKB">
        <authorList>
            <consortium name="Ensembl"/>
        </authorList>
    </citation>
    <scope>IDENTIFICATION</scope>
</reference>
<evidence type="ECO:0000313" key="20">
    <source>
        <dbReference type="Ensembl" id="ENSLLEP00000033392.1"/>
    </source>
</evidence>
<keyword evidence="21" id="KW-1185">Reference proteome</keyword>
<dbReference type="PANTHER" id="PTHR10858">
    <property type="entry name" value="DEOXYRIBONUCLEASE II"/>
    <property type="match status" value="1"/>
</dbReference>
<evidence type="ECO:0000256" key="13">
    <source>
        <dbReference type="ARBA" id="ARBA00023228"/>
    </source>
</evidence>
<keyword evidence="6" id="KW-0053">Apoptosis</keyword>
<evidence type="ECO:0000256" key="6">
    <source>
        <dbReference type="ARBA" id="ARBA00022703"/>
    </source>
</evidence>
<evidence type="ECO:0000256" key="3">
    <source>
        <dbReference type="ARBA" id="ARBA00007527"/>
    </source>
</evidence>
<dbReference type="InterPro" id="IPR004947">
    <property type="entry name" value="DNase_II"/>
</dbReference>
<dbReference type="Ensembl" id="ENSLLET00000034666.1">
    <property type="protein sequence ID" value="ENSLLEP00000033392.1"/>
    <property type="gene ID" value="ENSLLEG00000021142.1"/>
</dbReference>
<comment type="catalytic activity">
    <reaction evidence="1">
        <text>Endonucleolytic cleavage to nucleoside 3'-phosphates and 3'-phosphooligonucleotide end-products.</text>
        <dbReference type="EC" id="3.1.22.1"/>
    </reaction>
</comment>
<comment type="function">
    <text evidence="18">Hydrolyzes DNA under acidic conditions with a preference for double-stranded DNA. Plays a major role in the clearance of nucleic acids generated through apoptosis, hence preventing autoinflammation. Necessary for proper fetal development and for definitive erythropoiesis in fetal liver and bone marrow, where it degrades nuclear DNA expelled from erythroid precursor cells.</text>
</comment>
<evidence type="ECO:0000256" key="1">
    <source>
        <dbReference type="ARBA" id="ARBA00000447"/>
    </source>
</evidence>
<proteinExistence type="inferred from homology"/>
<dbReference type="GO" id="GO:0006309">
    <property type="term" value="P:apoptotic DNA fragmentation"/>
    <property type="evidence" value="ECO:0007669"/>
    <property type="project" value="TreeGrafter"/>
</dbReference>
<name>A0A8C5Q7L7_9ANUR</name>
<keyword evidence="13" id="KW-0458">Lysosome</keyword>
<accession>A0A8C5Q7L7</accession>
<feature type="signal peptide" evidence="19">
    <location>
        <begin position="1"/>
        <end position="38"/>
    </location>
</feature>
<feature type="chain" id="PRO_5034612753" description="Deoxyribonuclease-2-alpha" evidence="19">
    <location>
        <begin position="39"/>
        <end position="371"/>
    </location>
</feature>
<dbReference type="EC" id="3.1.22.1" evidence="4"/>
<evidence type="ECO:0000256" key="10">
    <source>
        <dbReference type="ARBA" id="ARBA00022801"/>
    </source>
</evidence>
<dbReference type="GeneTree" id="ENSGT00390000002634"/>
<evidence type="ECO:0000256" key="16">
    <source>
        <dbReference type="ARBA" id="ARBA00041918"/>
    </source>
</evidence>
<dbReference type="PANTHER" id="PTHR10858:SF9">
    <property type="entry name" value="DEOXYRIBONUCLEASE-2-ALPHA"/>
    <property type="match status" value="1"/>
</dbReference>
<keyword evidence="11" id="KW-1015">Disulfide bond</keyword>
<evidence type="ECO:0000256" key="2">
    <source>
        <dbReference type="ARBA" id="ARBA00004371"/>
    </source>
</evidence>
<evidence type="ECO:0000256" key="12">
    <source>
        <dbReference type="ARBA" id="ARBA00023180"/>
    </source>
</evidence>
<keyword evidence="10" id="KW-0378">Hydrolase</keyword>
<evidence type="ECO:0000256" key="8">
    <source>
        <dbReference type="ARBA" id="ARBA00022729"/>
    </source>
</evidence>
<reference evidence="20" key="2">
    <citation type="submission" date="2025-09" db="UniProtKB">
        <authorList>
            <consortium name="Ensembl"/>
        </authorList>
    </citation>
    <scope>IDENTIFICATION</scope>
</reference>
<evidence type="ECO:0000256" key="9">
    <source>
        <dbReference type="ARBA" id="ARBA00022759"/>
    </source>
</evidence>
<evidence type="ECO:0000256" key="18">
    <source>
        <dbReference type="ARBA" id="ARBA00045381"/>
    </source>
</evidence>
<dbReference type="Pfam" id="PF03265">
    <property type="entry name" value="DNase_II"/>
    <property type="match status" value="1"/>
</dbReference>
<keyword evidence="9" id="KW-0255">Endonuclease</keyword>
<evidence type="ECO:0000256" key="11">
    <source>
        <dbReference type="ARBA" id="ARBA00023157"/>
    </source>
</evidence>
<dbReference type="AlphaFoldDB" id="A0A8C5Q7L7"/>
<keyword evidence="7" id="KW-0540">Nuclease</keyword>